<dbReference type="PANTHER" id="PTHR42924:SF3">
    <property type="entry name" value="POLYMERASE_HISTIDINOL PHOSPHATASE N-TERMINAL DOMAIN-CONTAINING PROTEIN"/>
    <property type="match status" value="1"/>
</dbReference>
<protein>
    <submittedName>
        <fullName evidence="2">PHP domain-containing protein</fullName>
    </submittedName>
</protein>
<dbReference type="RefSeq" id="WP_194019701.1">
    <property type="nucleotide sequence ID" value="NZ_JADEVV010000021.1"/>
</dbReference>
<comment type="caution">
    <text evidence="2">The sequence shown here is derived from an EMBL/GenBank/DDBJ whole genome shotgun (WGS) entry which is preliminary data.</text>
</comment>
<dbReference type="EMBL" id="JADEVV010000021">
    <property type="protein sequence ID" value="MBE9253993.1"/>
    <property type="molecule type" value="Genomic_DNA"/>
</dbReference>
<reference evidence="2 3" key="1">
    <citation type="submission" date="2020-10" db="EMBL/GenBank/DDBJ databases">
        <authorList>
            <person name="Castelo-Branco R."/>
            <person name="Eusebio N."/>
            <person name="Adriana R."/>
            <person name="Vieira A."/>
            <person name="Brugerolle De Fraissinette N."/>
            <person name="Rezende De Castro R."/>
            <person name="Schneider M.P."/>
            <person name="Vasconcelos V."/>
            <person name="Leao P.N."/>
        </authorList>
    </citation>
    <scope>NUCLEOTIDE SEQUENCE [LARGE SCALE GENOMIC DNA]</scope>
    <source>
        <strain evidence="2 3">LEGE 00031</strain>
    </source>
</reference>
<keyword evidence="3" id="KW-1185">Reference proteome</keyword>
<feature type="domain" description="Polymerase/histidinol phosphatase N-terminal" evidence="1">
    <location>
        <begin position="54"/>
        <end position="125"/>
    </location>
</feature>
<evidence type="ECO:0000313" key="2">
    <source>
        <dbReference type="EMBL" id="MBE9253993.1"/>
    </source>
</evidence>
<sequence length="249" mass="28159">MGKGWDVFISSTSPLSRWHLFMVNDLISPQSQQMERQLTTVWQSLTPTSCPRFYNFHLHTRCSDGQMTPEGLIEQAIHQELRGLAITDHHCVAGYYRAQRWLTEHCHYPGPRPQLWTGIEITANLDGTEVHILGYDFDPTQPVLDPYLTGDRPDKYYAQGAKVIKAIHDAGGLAVLAHPARYRQPASQLIPAAARHGIDGVEAFYAYGNPKPWQSSVPQMEEVSYLGDLYNLFRTCGTDSHGESIMYRL</sequence>
<proteinExistence type="predicted"/>
<evidence type="ECO:0000259" key="1">
    <source>
        <dbReference type="SMART" id="SM00481"/>
    </source>
</evidence>
<dbReference type="SUPFAM" id="SSF89550">
    <property type="entry name" value="PHP domain-like"/>
    <property type="match status" value="1"/>
</dbReference>
<name>A0ABR9VRL9_9SYNC</name>
<gene>
    <name evidence="2" type="ORF">IQ217_09080</name>
</gene>
<organism evidence="2 3">
    <name type="scientific">Synechocystis salina LEGE 00031</name>
    <dbReference type="NCBI Taxonomy" id="1828736"/>
    <lineage>
        <taxon>Bacteria</taxon>
        <taxon>Bacillati</taxon>
        <taxon>Cyanobacteriota</taxon>
        <taxon>Cyanophyceae</taxon>
        <taxon>Synechococcales</taxon>
        <taxon>Merismopediaceae</taxon>
        <taxon>Synechocystis</taxon>
    </lineage>
</organism>
<accession>A0ABR9VRL9</accession>
<dbReference type="PANTHER" id="PTHR42924">
    <property type="entry name" value="EXONUCLEASE"/>
    <property type="match status" value="1"/>
</dbReference>
<dbReference type="SMART" id="SM00481">
    <property type="entry name" value="POLIIIAc"/>
    <property type="match status" value="1"/>
</dbReference>
<dbReference type="Gene3D" id="3.20.20.140">
    <property type="entry name" value="Metal-dependent hydrolases"/>
    <property type="match status" value="1"/>
</dbReference>
<dbReference type="Pfam" id="PF02811">
    <property type="entry name" value="PHP"/>
    <property type="match status" value="1"/>
</dbReference>
<dbReference type="InterPro" id="IPR003141">
    <property type="entry name" value="Pol/His_phosphatase_N"/>
</dbReference>
<evidence type="ECO:0000313" key="3">
    <source>
        <dbReference type="Proteomes" id="UP000658720"/>
    </source>
</evidence>
<dbReference type="InterPro" id="IPR016195">
    <property type="entry name" value="Pol/histidinol_Pase-like"/>
</dbReference>
<dbReference type="Proteomes" id="UP000658720">
    <property type="component" value="Unassembled WGS sequence"/>
</dbReference>
<dbReference type="CDD" id="cd07438">
    <property type="entry name" value="PHP_HisPPase_AMP"/>
    <property type="match status" value="1"/>
</dbReference>
<dbReference type="InterPro" id="IPR004013">
    <property type="entry name" value="PHP_dom"/>
</dbReference>
<dbReference type="InterPro" id="IPR052018">
    <property type="entry name" value="PHP_domain"/>
</dbReference>